<evidence type="ECO:0000259" key="3">
    <source>
        <dbReference type="PROSITE" id="PS50940"/>
    </source>
</evidence>
<dbReference type="PhylomeDB" id="B4J8W0"/>
<feature type="domain" description="Chitin-binding type-2" evidence="3">
    <location>
        <begin position="145"/>
        <end position="198"/>
    </location>
</feature>
<feature type="region of interest" description="Disordered" evidence="1">
    <location>
        <begin position="715"/>
        <end position="746"/>
    </location>
</feature>
<dbReference type="eggNOG" id="ENOG502S9IS">
    <property type="taxonomic scope" value="Eukaryota"/>
</dbReference>
<dbReference type="EMBL" id="CH916367">
    <property type="protein sequence ID" value="EDW02400.1"/>
    <property type="molecule type" value="Genomic_DNA"/>
</dbReference>
<dbReference type="OrthoDB" id="6020543at2759"/>
<dbReference type="SUPFAM" id="SSF57625">
    <property type="entry name" value="Invertebrate chitin-binding proteins"/>
    <property type="match status" value="3"/>
</dbReference>
<feature type="region of interest" description="Disordered" evidence="1">
    <location>
        <begin position="937"/>
        <end position="1014"/>
    </location>
</feature>
<feature type="compositionally biased region" description="Low complexity" evidence="1">
    <location>
        <begin position="996"/>
        <end position="1014"/>
    </location>
</feature>
<dbReference type="Pfam" id="PF01607">
    <property type="entry name" value="CBM_14"/>
    <property type="match status" value="1"/>
</dbReference>
<sequence>MTNCIWLLAIMVAVNARSLQVPHGYSGGLPPTHLPNPYYVQPYPAPAPYIPYSYKQRPFIYSPPGSYFDSSYGVRRPLPGGGDPVAVDYNNRCSRNYVGIKPHPDQQEYYYVCRPNCVIFSKCPNLEKFNPRSGHCVQRVRPDYPPICHKEGRFPYHHDCRIYYKCDKDLMPCLYGCPTGTIFSPIESKCIPGDECPSTEISDSGSYVPENCELKFPECTDEGSFRSPNDCTLYYTCKLQSSGNYLQTRFKCPANTSYDQGRKVCRPHHEVDCGAYLRISGMTYAPVAPYYPYVSEAQFDTETVDKKQEQPEGSVNIVILPTTPATTVAPPLTTTYKYPSYPSYPYYPTYPLYNNYNQNNEDPATRSLVEANPEQESESDPESLPLSQSLVSSENSLDYMNDESAPDADQEALIDSSTVKLTTANPLQKPSTMTSDPESLPLSQSLVSSENSLDYVNDESAPGAHQEALIDSSTVKLTTANPLQKPSTMTSDPASLPLSQSLASSENSLDYVNDEPAPDADQEALIDSSTVKLTTANPLQKPSTMSTLAATQILQKLFKVISTTEAPAPRVTFAEMAKHNLAKSKTFIAESLRQSIRQLASNNTLEHTDKEIVSKSQNATEDSQESEYYDSEYDTDELDNVIDDNNDKLKNASVSVENSTISTTTKMSLNDSTTTIRSVQSAINVEHVTANLKDLLETSSSVPVAAVVNATISNKNTTSDSDYSDNYTDSDYANDEPASDEESITIPDISAQKNSLINLLKQKLILPSSTLAPISVTPSLNGNFKDSANVNNEHVVEETTTAKDLSKHKNELINLLKQKLRTTTTSTPKTTTTNLIINSKDVAFVPVAANEIASSQTKDSRGLLINLLRQKLTRMALVKKATELMARSTTLAPITRVVSSTAQTTTTASSIADGSNNSEYYDDEDYDYVNDAESLGTEATINQETLRSPKGGVGATAKRHSTHPSQSLTLLKASQVKSPNNKEQQKQKPLQHHNSTVKPKTTTTTTRTTTAKTTQVTPAAIRQEILTVNRRTWLLESQQQTIHLAPIQAPPVTHANRSLLLEHTTVDYTTEKVPKLILKVYEPIDVKVVFCPRSCNEDHDHKYDPADNSKSNCTTGCDTPNPKTHHSIDLWWKPLQLSDTAGFQTIT</sequence>
<dbReference type="PROSITE" id="PS50940">
    <property type="entry name" value="CHIT_BIND_II"/>
    <property type="match status" value="2"/>
</dbReference>
<dbReference type="SMART" id="SM00494">
    <property type="entry name" value="ChtBD2"/>
    <property type="match status" value="3"/>
</dbReference>
<feature type="region of interest" description="Disordered" evidence="1">
    <location>
        <begin position="420"/>
        <end position="465"/>
    </location>
</feature>
<feature type="region of interest" description="Disordered" evidence="1">
    <location>
        <begin position="898"/>
        <end position="923"/>
    </location>
</feature>
<feature type="compositionally biased region" description="Polar residues" evidence="1">
    <location>
        <begin position="420"/>
        <end position="454"/>
    </location>
</feature>
<feature type="chain" id="PRO_5002811659" evidence="2">
    <location>
        <begin position="17"/>
        <end position="1147"/>
    </location>
</feature>
<feature type="domain" description="Chitin-binding type-2" evidence="3">
    <location>
        <begin position="216"/>
        <end position="275"/>
    </location>
</feature>
<dbReference type="AlphaFoldDB" id="B4J8W0"/>
<dbReference type="OMA" id="YKRYTYA"/>
<dbReference type="FunCoup" id="B4J8W0">
    <property type="interactions" value="9"/>
</dbReference>
<gene>
    <name evidence="4" type="primary">Dgri\GH19914</name>
    <name evidence="4" type="ORF">Dgri_GH19914</name>
</gene>
<feature type="compositionally biased region" description="Low complexity" evidence="1">
    <location>
        <begin position="491"/>
        <end position="505"/>
    </location>
</feature>
<dbReference type="Proteomes" id="UP000001070">
    <property type="component" value="Unassembled WGS sequence"/>
</dbReference>
<reference evidence="4 5" key="1">
    <citation type="journal article" date="2007" name="Nature">
        <title>Evolution of genes and genomes on the Drosophila phylogeny.</title>
        <authorList>
            <consortium name="Drosophila 12 Genomes Consortium"/>
            <person name="Clark A.G."/>
            <person name="Eisen M.B."/>
            <person name="Smith D.R."/>
            <person name="Bergman C.M."/>
            <person name="Oliver B."/>
            <person name="Markow T.A."/>
            <person name="Kaufman T.C."/>
            <person name="Kellis M."/>
            <person name="Gelbart W."/>
            <person name="Iyer V.N."/>
            <person name="Pollard D.A."/>
            <person name="Sackton T.B."/>
            <person name="Larracuente A.M."/>
            <person name="Singh N.D."/>
            <person name="Abad J.P."/>
            <person name="Abt D.N."/>
            <person name="Adryan B."/>
            <person name="Aguade M."/>
            <person name="Akashi H."/>
            <person name="Anderson W.W."/>
            <person name="Aquadro C.F."/>
            <person name="Ardell D.H."/>
            <person name="Arguello R."/>
            <person name="Artieri C.G."/>
            <person name="Barbash D.A."/>
            <person name="Barker D."/>
            <person name="Barsanti P."/>
            <person name="Batterham P."/>
            <person name="Batzoglou S."/>
            <person name="Begun D."/>
            <person name="Bhutkar A."/>
            <person name="Blanco E."/>
            <person name="Bosak S.A."/>
            <person name="Bradley R.K."/>
            <person name="Brand A.D."/>
            <person name="Brent M.R."/>
            <person name="Brooks A.N."/>
            <person name="Brown R.H."/>
            <person name="Butlin R.K."/>
            <person name="Caggese C."/>
            <person name="Calvi B.R."/>
            <person name="Bernardo de Carvalho A."/>
            <person name="Caspi A."/>
            <person name="Castrezana S."/>
            <person name="Celniker S.E."/>
            <person name="Chang J.L."/>
            <person name="Chapple C."/>
            <person name="Chatterji S."/>
            <person name="Chinwalla A."/>
            <person name="Civetta A."/>
            <person name="Clifton S.W."/>
            <person name="Comeron J.M."/>
            <person name="Costello J.C."/>
            <person name="Coyne J.A."/>
            <person name="Daub J."/>
            <person name="David R.G."/>
            <person name="Delcher A.L."/>
            <person name="Delehaunty K."/>
            <person name="Do C.B."/>
            <person name="Ebling H."/>
            <person name="Edwards K."/>
            <person name="Eickbush T."/>
            <person name="Evans J.D."/>
            <person name="Filipski A."/>
            <person name="Findeiss S."/>
            <person name="Freyhult E."/>
            <person name="Fulton L."/>
            <person name="Fulton R."/>
            <person name="Garcia A.C."/>
            <person name="Gardiner A."/>
            <person name="Garfield D.A."/>
            <person name="Garvin B.E."/>
            <person name="Gibson G."/>
            <person name="Gilbert D."/>
            <person name="Gnerre S."/>
            <person name="Godfrey J."/>
            <person name="Good R."/>
            <person name="Gotea V."/>
            <person name="Gravely B."/>
            <person name="Greenberg A.J."/>
            <person name="Griffiths-Jones S."/>
            <person name="Gross S."/>
            <person name="Guigo R."/>
            <person name="Gustafson E.A."/>
            <person name="Haerty W."/>
            <person name="Hahn M.W."/>
            <person name="Halligan D.L."/>
            <person name="Halpern A.L."/>
            <person name="Halter G.M."/>
            <person name="Han M.V."/>
            <person name="Heger A."/>
            <person name="Hillier L."/>
            <person name="Hinrichs A.S."/>
            <person name="Holmes I."/>
            <person name="Hoskins R.A."/>
            <person name="Hubisz M.J."/>
            <person name="Hultmark D."/>
            <person name="Huntley M.A."/>
            <person name="Jaffe D.B."/>
            <person name="Jagadeeshan S."/>
            <person name="Jeck W.R."/>
            <person name="Johnson J."/>
            <person name="Jones C.D."/>
            <person name="Jordan W.C."/>
            <person name="Karpen G.H."/>
            <person name="Kataoka E."/>
            <person name="Keightley P.D."/>
            <person name="Kheradpour P."/>
            <person name="Kirkness E.F."/>
            <person name="Koerich L.B."/>
            <person name="Kristiansen K."/>
            <person name="Kudrna D."/>
            <person name="Kulathinal R.J."/>
            <person name="Kumar S."/>
            <person name="Kwok R."/>
            <person name="Lander E."/>
            <person name="Langley C.H."/>
            <person name="Lapoint R."/>
            <person name="Lazzaro B.P."/>
            <person name="Lee S.J."/>
            <person name="Levesque L."/>
            <person name="Li R."/>
            <person name="Lin C.F."/>
            <person name="Lin M.F."/>
            <person name="Lindblad-Toh K."/>
            <person name="Llopart A."/>
            <person name="Long M."/>
            <person name="Low L."/>
            <person name="Lozovsky E."/>
            <person name="Lu J."/>
            <person name="Luo M."/>
            <person name="Machado C.A."/>
            <person name="Makalowski W."/>
            <person name="Marzo M."/>
            <person name="Matsuda M."/>
            <person name="Matzkin L."/>
            <person name="McAllister B."/>
            <person name="McBride C.S."/>
            <person name="McKernan B."/>
            <person name="McKernan K."/>
            <person name="Mendez-Lago M."/>
            <person name="Minx P."/>
            <person name="Mollenhauer M.U."/>
            <person name="Montooth K."/>
            <person name="Mount S.M."/>
            <person name="Mu X."/>
            <person name="Myers E."/>
            <person name="Negre B."/>
            <person name="Newfeld S."/>
            <person name="Nielsen R."/>
            <person name="Noor M.A."/>
            <person name="O'Grady P."/>
            <person name="Pachter L."/>
            <person name="Papaceit M."/>
            <person name="Parisi M.J."/>
            <person name="Parisi M."/>
            <person name="Parts L."/>
            <person name="Pedersen J.S."/>
            <person name="Pesole G."/>
            <person name="Phillippy A.M."/>
            <person name="Ponting C.P."/>
            <person name="Pop M."/>
            <person name="Porcelli D."/>
            <person name="Powell J.R."/>
            <person name="Prohaska S."/>
            <person name="Pruitt K."/>
            <person name="Puig M."/>
            <person name="Quesneville H."/>
            <person name="Ram K.R."/>
            <person name="Rand D."/>
            <person name="Rasmussen M.D."/>
            <person name="Reed L.K."/>
            <person name="Reenan R."/>
            <person name="Reily A."/>
            <person name="Remington K.A."/>
            <person name="Rieger T.T."/>
            <person name="Ritchie M.G."/>
            <person name="Robin C."/>
            <person name="Rogers Y.H."/>
            <person name="Rohde C."/>
            <person name="Rozas J."/>
            <person name="Rubenfield M.J."/>
            <person name="Ruiz A."/>
            <person name="Russo S."/>
            <person name="Salzberg S.L."/>
            <person name="Sanchez-Gracia A."/>
            <person name="Saranga D.J."/>
            <person name="Sato H."/>
            <person name="Schaeffer S.W."/>
            <person name="Schatz M.C."/>
            <person name="Schlenke T."/>
            <person name="Schwartz R."/>
            <person name="Segarra C."/>
            <person name="Singh R.S."/>
            <person name="Sirot L."/>
            <person name="Sirota M."/>
            <person name="Sisneros N.B."/>
            <person name="Smith C.D."/>
            <person name="Smith T.F."/>
            <person name="Spieth J."/>
            <person name="Stage D.E."/>
            <person name="Stark A."/>
            <person name="Stephan W."/>
            <person name="Strausberg R.L."/>
            <person name="Strempel S."/>
            <person name="Sturgill D."/>
            <person name="Sutton G."/>
            <person name="Sutton G.G."/>
            <person name="Tao W."/>
            <person name="Teichmann S."/>
            <person name="Tobari Y.N."/>
            <person name="Tomimura Y."/>
            <person name="Tsolas J.M."/>
            <person name="Valente V.L."/>
            <person name="Venter E."/>
            <person name="Venter J.C."/>
            <person name="Vicario S."/>
            <person name="Vieira F.G."/>
            <person name="Vilella A.J."/>
            <person name="Villasante A."/>
            <person name="Walenz B."/>
            <person name="Wang J."/>
            <person name="Wasserman M."/>
            <person name="Watts T."/>
            <person name="Wilson D."/>
            <person name="Wilson R.K."/>
            <person name="Wing R.A."/>
            <person name="Wolfner M.F."/>
            <person name="Wong A."/>
            <person name="Wong G.K."/>
            <person name="Wu C.I."/>
            <person name="Wu G."/>
            <person name="Yamamoto D."/>
            <person name="Yang H.P."/>
            <person name="Yang S.P."/>
            <person name="Yorke J.A."/>
            <person name="Yoshida K."/>
            <person name="Zdobnov E."/>
            <person name="Zhang P."/>
            <person name="Zhang Y."/>
            <person name="Zimin A.V."/>
            <person name="Baldwin J."/>
            <person name="Abdouelleil A."/>
            <person name="Abdulkadir J."/>
            <person name="Abebe A."/>
            <person name="Abera B."/>
            <person name="Abreu J."/>
            <person name="Acer S.C."/>
            <person name="Aftuck L."/>
            <person name="Alexander A."/>
            <person name="An P."/>
            <person name="Anderson E."/>
            <person name="Anderson S."/>
            <person name="Arachi H."/>
            <person name="Azer M."/>
            <person name="Bachantsang P."/>
            <person name="Barry A."/>
            <person name="Bayul T."/>
            <person name="Berlin A."/>
            <person name="Bessette D."/>
            <person name="Bloom T."/>
            <person name="Blye J."/>
            <person name="Boguslavskiy L."/>
            <person name="Bonnet C."/>
            <person name="Boukhgalter B."/>
            <person name="Bourzgui I."/>
            <person name="Brown A."/>
            <person name="Cahill P."/>
            <person name="Channer S."/>
            <person name="Cheshatsang Y."/>
            <person name="Chuda L."/>
            <person name="Citroen M."/>
            <person name="Collymore A."/>
            <person name="Cooke P."/>
            <person name="Costello M."/>
            <person name="D'Aco K."/>
            <person name="Daza R."/>
            <person name="De Haan G."/>
            <person name="DeGray S."/>
            <person name="DeMaso C."/>
            <person name="Dhargay N."/>
            <person name="Dooley K."/>
            <person name="Dooley E."/>
            <person name="Doricent M."/>
            <person name="Dorje P."/>
            <person name="Dorjee K."/>
            <person name="Dupes A."/>
            <person name="Elong R."/>
            <person name="Falk J."/>
            <person name="Farina A."/>
            <person name="Faro S."/>
            <person name="Ferguson D."/>
            <person name="Fisher S."/>
            <person name="Foley C.D."/>
            <person name="Franke A."/>
            <person name="Friedrich D."/>
            <person name="Gadbois L."/>
            <person name="Gearin G."/>
            <person name="Gearin C.R."/>
            <person name="Giannoukos G."/>
            <person name="Goode T."/>
            <person name="Graham J."/>
            <person name="Grandbois E."/>
            <person name="Grewal S."/>
            <person name="Gyaltsen K."/>
            <person name="Hafez N."/>
            <person name="Hagos B."/>
            <person name="Hall J."/>
            <person name="Henson C."/>
            <person name="Hollinger A."/>
            <person name="Honan T."/>
            <person name="Huard M.D."/>
            <person name="Hughes L."/>
            <person name="Hurhula B."/>
            <person name="Husby M.E."/>
            <person name="Kamat A."/>
            <person name="Kanga B."/>
            <person name="Kashin S."/>
            <person name="Khazanovich D."/>
            <person name="Kisner P."/>
            <person name="Lance K."/>
            <person name="Lara M."/>
            <person name="Lee W."/>
            <person name="Lennon N."/>
            <person name="Letendre F."/>
            <person name="LeVine R."/>
            <person name="Lipovsky A."/>
            <person name="Liu X."/>
            <person name="Liu J."/>
            <person name="Liu S."/>
            <person name="Lokyitsang T."/>
            <person name="Lokyitsang Y."/>
            <person name="Lubonja R."/>
            <person name="Lui A."/>
            <person name="MacDonald P."/>
            <person name="Magnisalis V."/>
            <person name="Maru K."/>
            <person name="Matthews C."/>
            <person name="McCusker W."/>
            <person name="McDonough S."/>
            <person name="Mehta T."/>
            <person name="Meldrim J."/>
            <person name="Meneus L."/>
            <person name="Mihai O."/>
            <person name="Mihalev A."/>
            <person name="Mihova T."/>
            <person name="Mittelman R."/>
            <person name="Mlenga V."/>
            <person name="Montmayeur A."/>
            <person name="Mulrain L."/>
            <person name="Navidi A."/>
            <person name="Naylor J."/>
            <person name="Negash T."/>
            <person name="Nguyen T."/>
            <person name="Nguyen N."/>
            <person name="Nicol R."/>
            <person name="Norbu C."/>
            <person name="Norbu N."/>
            <person name="Novod N."/>
            <person name="O'Neill B."/>
            <person name="Osman S."/>
            <person name="Markiewicz E."/>
            <person name="Oyono O.L."/>
            <person name="Patti C."/>
            <person name="Phunkhang P."/>
            <person name="Pierre F."/>
            <person name="Priest M."/>
            <person name="Raghuraman S."/>
            <person name="Rege F."/>
            <person name="Reyes R."/>
            <person name="Rise C."/>
            <person name="Rogov P."/>
            <person name="Ross K."/>
            <person name="Ryan E."/>
            <person name="Settipalli S."/>
            <person name="Shea T."/>
            <person name="Sherpa N."/>
            <person name="Shi L."/>
            <person name="Shih D."/>
            <person name="Sparrow T."/>
            <person name="Spaulding J."/>
            <person name="Stalker J."/>
            <person name="Stange-Thomann N."/>
            <person name="Stavropoulos S."/>
            <person name="Stone C."/>
            <person name="Strader C."/>
            <person name="Tesfaye S."/>
            <person name="Thomson T."/>
            <person name="Thoulutsang Y."/>
            <person name="Thoulutsang D."/>
            <person name="Topham K."/>
            <person name="Topping I."/>
            <person name="Tsamla T."/>
            <person name="Vassiliev H."/>
            <person name="Vo A."/>
            <person name="Wangchuk T."/>
            <person name="Wangdi T."/>
            <person name="Weiand M."/>
            <person name="Wilkinson J."/>
            <person name="Wilson A."/>
            <person name="Yadav S."/>
            <person name="Young G."/>
            <person name="Yu Q."/>
            <person name="Zembek L."/>
            <person name="Zhong D."/>
            <person name="Zimmer A."/>
            <person name="Zwirko Z."/>
            <person name="Jaffe D.B."/>
            <person name="Alvarez P."/>
            <person name="Brockman W."/>
            <person name="Butler J."/>
            <person name="Chin C."/>
            <person name="Gnerre S."/>
            <person name="Grabherr M."/>
            <person name="Kleber M."/>
            <person name="Mauceli E."/>
            <person name="MacCallum I."/>
        </authorList>
    </citation>
    <scope>NUCLEOTIDE SEQUENCE [LARGE SCALE GENOMIC DNA]</scope>
    <source>
        <strain evidence="5">Tucson 15287-2541.00</strain>
    </source>
</reference>
<protein>
    <submittedName>
        <fullName evidence="4">GH19914</fullName>
    </submittedName>
</protein>
<feature type="compositionally biased region" description="Polar residues" evidence="1">
    <location>
        <begin position="937"/>
        <end position="946"/>
    </location>
</feature>
<keyword evidence="5" id="KW-1185">Reference proteome</keyword>
<feature type="signal peptide" evidence="2">
    <location>
        <begin position="1"/>
        <end position="16"/>
    </location>
</feature>
<feature type="region of interest" description="Disordered" evidence="1">
    <location>
        <begin position="600"/>
        <end position="630"/>
    </location>
</feature>
<evidence type="ECO:0000313" key="5">
    <source>
        <dbReference type="Proteomes" id="UP000001070"/>
    </source>
</evidence>
<proteinExistence type="predicted"/>
<dbReference type="InParanoid" id="B4J8W0"/>
<feature type="compositionally biased region" description="Low complexity" evidence="1">
    <location>
        <begin position="715"/>
        <end position="731"/>
    </location>
</feature>
<feature type="region of interest" description="Disordered" evidence="1">
    <location>
        <begin position="368"/>
        <end position="390"/>
    </location>
</feature>
<dbReference type="Gene3D" id="2.170.140.10">
    <property type="entry name" value="Chitin binding domain"/>
    <property type="match status" value="2"/>
</dbReference>
<feature type="compositionally biased region" description="Acidic residues" evidence="1">
    <location>
        <begin position="732"/>
        <end position="743"/>
    </location>
</feature>
<evidence type="ECO:0000256" key="1">
    <source>
        <dbReference type="SAM" id="MobiDB-lite"/>
    </source>
</evidence>
<name>B4J8W0_DROGR</name>
<dbReference type="InterPro" id="IPR002557">
    <property type="entry name" value="Chitin-bd_dom"/>
</dbReference>
<dbReference type="HOGENOM" id="CLU_002909_0_0_1"/>
<dbReference type="STRING" id="7222.B4J8W0"/>
<feature type="region of interest" description="Disordered" evidence="1">
    <location>
        <begin position="482"/>
        <end position="515"/>
    </location>
</feature>
<evidence type="ECO:0000313" key="4">
    <source>
        <dbReference type="EMBL" id="EDW02400.1"/>
    </source>
</evidence>
<feature type="compositionally biased region" description="Low complexity" evidence="1">
    <location>
        <begin position="899"/>
        <end position="910"/>
    </location>
</feature>
<accession>B4J8W0</accession>
<dbReference type="InterPro" id="IPR036508">
    <property type="entry name" value="Chitin-bd_dom_sf"/>
</dbReference>
<keyword evidence="2" id="KW-0732">Signal</keyword>
<dbReference type="GO" id="GO:0008061">
    <property type="term" value="F:chitin binding"/>
    <property type="evidence" value="ECO:0007669"/>
    <property type="project" value="InterPro"/>
</dbReference>
<evidence type="ECO:0000256" key="2">
    <source>
        <dbReference type="SAM" id="SignalP"/>
    </source>
</evidence>
<organism evidence="5">
    <name type="scientific">Drosophila grimshawi</name>
    <name type="common">Hawaiian fruit fly</name>
    <name type="synonym">Idiomyia grimshawi</name>
    <dbReference type="NCBI Taxonomy" id="7222"/>
    <lineage>
        <taxon>Eukaryota</taxon>
        <taxon>Metazoa</taxon>
        <taxon>Ecdysozoa</taxon>
        <taxon>Arthropoda</taxon>
        <taxon>Hexapoda</taxon>
        <taxon>Insecta</taxon>
        <taxon>Pterygota</taxon>
        <taxon>Neoptera</taxon>
        <taxon>Endopterygota</taxon>
        <taxon>Diptera</taxon>
        <taxon>Brachycera</taxon>
        <taxon>Muscomorpha</taxon>
        <taxon>Ephydroidea</taxon>
        <taxon>Drosophilidae</taxon>
        <taxon>Drosophila</taxon>
        <taxon>Hawaiian Drosophila</taxon>
    </lineage>
</organism>
<dbReference type="GO" id="GO:0005576">
    <property type="term" value="C:extracellular region"/>
    <property type="evidence" value="ECO:0007669"/>
    <property type="project" value="InterPro"/>
</dbReference>